<dbReference type="PROSITE" id="PS51689">
    <property type="entry name" value="SAM_RNA_A_N6_MT"/>
    <property type="match status" value="1"/>
</dbReference>
<dbReference type="RefSeq" id="WP_075730787.1">
    <property type="nucleotide sequence ID" value="NZ_BJNB01000041.1"/>
</dbReference>
<dbReference type="PANTHER" id="PTHR11727">
    <property type="entry name" value="DIMETHYLADENOSINE TRANSFERASE"/>
    <property type="match status" value="1"/>
</dbReference>
<keyword evidence="2 5" id="KW-0808">Transferase</keyword>
<gene>
    <name evidence="8" type="ORF">CFL01nite_20920</name>
    <name evidence="7" type="ORF">CFLV_12470</name>
</gene>
<dbReference type="GO" id="GO:0003723">
    <property type="term" value="F:RNA binding"/>
    <property type="evidence" value="ECO:0007669"/>
    <property type="project" value="UniProtKB-UniRule"/>
</dbReference>
<dbReference type="STRING" id="28028.CFLV_12470"/>
<feature type="binding site" evidence="5">
    <location>
        <position position="40"/>
    </location>
    <ligand>
        <name>S-adenosyl-L-methionine</name>
        <dbReference type="ChEBI" id="CHEBI:59789"/>
    </ligand>
</feature>
<feature type="domain" description="Ribosomal RNA adenine methylase transferase N-terminal" evidence="6">
    <location>
        <begin position="21"/>
        <end position="180"/>
    </location>
</feature>
<dbReference type="SUPFAM" id="SSF53335">
    <property type="entry name" value="S-adenosyl-L-methionine-dependent methyltransferases"/>
    <property type="match status" value="1"/>
</dbReference>
<accession>A0A1L7CPY0</accession>
<organism evidence="7 9">
    <name type="scientific">Corynebacterium flavescens</name>
    <dbReference type="NCBI Taxonomy" id="28028"/>
    <lineage>
        <taxon>Bacteria</taxon>
        <taxon>Bacillati</taxon>
        <taxon>Actinomycetota</taxon>
        <taxon>Actinomycetes</taxon>
        <taxon>Mycobacteriales</taxon>
        <taxon>Corynebacteriaceae</taxon>
        <taxon>Corynebacterium</taxon>
    </lineage>
</organism>
<evidence type="ECO:0000313" key="9">
    <source>
        <dbReference type="Proteomes" id="UP000185479"/>
    </source>
</evidence>
<feature type="binding site" evidence="5">
    <location>
        <position position="16"/>
    </location>
    <ligand>
        <name>S-adenosyl-L-methionine</name>
        <dbReference type="ChEBI" id="CHEBI:59789"/>
    </ligand>
</feature>
<comment type="similarity">
    <text evidence="5">Belongs to the class I-like SAM-binding methyltransferase superfamily. rRNA adenine N(6)-methyltransferase family.</text>
</comment>
<dbReference type="OrthoDB" id="3616874at2"/>
<evidence type="ECO:0000313" key="10">
    <source>
        <dbReference type="Proteomes" id="UP000315353"/>
    </source>
</evidence>
<feature type="binding site" evidence="5">
    <location>
        <position position="61"/>
    </location>
    <ligand>
        <name>S-adenosyl-L-methionine</name>
        <dbReference type="ChEBI" id="CHEBI:59789"/>
    </ligand>
</feature>
<dbReference type="EMBL" id="BJNB01000041">
    <property type="protein sequence ID" value="GEB98597.1"/>
    <property type="molecule type" value="Genomic_DNA"/>
</dbReference>
<dbReference type="InterPro" id="IPR029063">
    <property type="entry name" value="SAM-dependent_MTases_sf"/>
</dbReference>
<evidence type="ECO:0000256" key="5">
    <source>
        <dbReference type="PROSITE-ProRule" id="PRU01026"/>
    </source>
</evidence>
<dbReference type="InterPro" id="IPR020598">
    <property type="entry name" value="rRNA_Ade_methylase_Trfase_N"/>
</dbReference>
<dbReference type="KEGG" id="cfc:CFLV_12470"/>
<dbReference type="Gene3D" id="3.40.50.150">
    <property type="entry name" value="Vaccinia Virus protein VP39"/>
    <property type="match status" value="1"/>
</dbReference>
<dbReference type="GO" id="GO:0005829">
    <property type="term" value="C:cytosol"/>
    <property type="evidence" value="ECO:0007669"/>
    <property type="project" value="TreeGrafter"/>
</dbReference>
<dbReference type="GO" id="GO:0000179">
    <property type="term" value="F:rRNA (adenine-N6,N6-)-dimethyltransferase activity"/>
    <property type="evidence" value="ECO:0007669"/>
    <property type="project" value="UniProtKB-UniRule"/>
</dbReference>
<evidence type="ECO:0000256" key="3">
    <source>
        <dbReference type="ARBA" id="ARBA00022691"/>
    </source>
</evidence>
<dbReference type="SMART" id="SM00650">
    <property type="entry name" value="rADc"/>
    <property type="match status" value="1"/>
</dbReference>
<evidence type="ECO:0000259" key="6">
    <source>
        <dbReference type="SMART" id="SM00650"/>
    </source>
</evidence>
<feature type="binding site" evidence="5">
    <location>
        <position position="83"/>
    </location>
    <ligand>
        <name>S-adenosyl-L-methionine</name>
        <dbReference type="ChEBI" id="CHEBI:59789"/>
    </ligand>
</feature>
<evidence type="ECO:0000313" key="8">
    <source>
        <dbReference type="EMBL" id="GEB98597.1"/>
    </source>
</evidence>
<reference evidence="7 9" key="1">
    <citation type="submission" date="2014-08" db="EMBL/GenBank/DDBJ databases">
        <title>Complete genome sequence of Corynebacterium flavescens OJ8(T)(=DSM 20296(T)), isolated from cheese.</title>
        <authorList>
            <person name="Ruckert C."/>
            <person name="Albersmeier A."/>
            <person name="Winkler A."/>
            <person name="Kalinowski J."/>
        </authorList>
    </citation>
    <scope>NUCLEOTIDE SEQUENCE [LARGE SCALE GENOMIC DNA]</scope>
    <source>
        <strain evidence="7 9">OJ8</strain>
    </source>
</reference>
<proteinExistence type="inferred from homology"/>
<dbReference type="Pfam" id="PF00398">
    <property type="entry name" value="RrnaAD"/>
    <property type="match status" value="1"/>
</dbReference>
<evidence type="ECO:0000256" key="1">
    <source>
        <dbReference type="ARBA" id="ARBA00022603"/>
    </source>
</evidence>
<dbReference type="EMBL" id="CP009246">
    <property type="protein sequence ID" value="APT87885.1"/>
    <property type="molecule type" value="Genomic_DNA"/>
</dbReference>
<dbReference type="PANTHER" id="PTHR11727:SF7">
    <property type="entry name" value="DIMETHYLADENOSINE TRANSFERASE-RELATED"/>
    <property type="match status" value="1"/>
</dbReference>
<keyword evidence="1 5" id="KW-0489">Methyltransferase</keyword>
<feature type="binding site" evidence="5">
    <location>
        <position position="14"/>
    </location>
    <ligand>
        <name>S-adenosyl-L-methionine</name>
        <dbReference type="ChEBI" id="CHEBI:59789"/>
    </ligand>
</feature>
<keyword evidence="4 5" id="KW-0694">RNA-binding</keyword>
<name>A0A1L7CPY0_CORFL</name>
<keyword evidence="9" id="KW-1185">Reference proteome</keyword>
<dbReference type="NCBIfam" id="NF000499">
    <property type="entry name" value="Erm23S_rRNA_broad"/>
    <property type="match status" value="1"/>
</dbReference>
<dbReference type="Gene3D" id="1.10.8.100">
    <property type="entry name" value="Ribosomal RNA adenine dimethylase-like, domain 2"/>
    <property type="match status" value="1"/>
</dbReference>
<dbReference type="GeneID" id="82881477"/>
<dbReference type="CDD" id="cd02440">
    <property type="entry name" value="AdoMet_MTases"/>
    <property type="match status" value="1"/>
</dbReference>
<evidence type="ECO:0000256" key="4">
    <source>
        <dbReference type="ARBA" id="ARBA00022884"/>
    </source>
</evidence>
<dbReference type="Proteomes" id="UP000315353">
    <property type="component" value="Unassembled WGS sequence"/>
</dbReference>
<sequence length="264" mass="29222">MPTYRGGRHEFGQNFLVDQKVIANITDLVKKTIGPIVEIGPGGGAITEPLSRLGREVTAIDIGPKQVRRLQGKLPEVAAINQDFLRYRLPASPHVIVGNLPFHITTAVLRKLVHAPGWTHAVLLAQWEVARRRAGVGGATMMTAQCWPWFEFRLHSRVSSRAFKPSPGVDGGLMIIERRASPLLPSTQASEYGAFVHTVYPGRGRGVREILGRLLRSKPAAMKIRRWLEKEGLRPTDLPKDLDAAQWAGLFLLAVDLGWCPRGR</sequence>
<feature type="binding site" evidence="5">
    <location>
        <position position="99"/>
    </location>
    <ligand>
        <name>S-adenosyl-L-methionine</name>
        <dbReference type="ChEBI" id="CHEBI:59789"/>
    </ligand>
</feature>
<dbReference type="Proteomes" id="UP000185479">
    <property type="component" value="Chromosome"/>
</dbReference>
<protein>
    <recommendedName>
        <fullName evidence="6">Ribosomal RNA adenine methylase transferase N-terminal domain-containing protein</fullName>
    </recommendedName>
</protein>
<evidence type="ECO:0000313" key="7">
    <source>
        <dbReference type="EMBL" id="APT87885.1"/>
    </source>
</evidence>
<dbReference type="InterPro" id="IPR023165">
    <property type="entry name" value="rRNA_Ade_diMease-like_C"/>
</dbReference>
<evidence type="ECO:0000256" key="2">
    <source>
        <dbReference type="ARBA" id="ARBA00022679"/>
    </source>
</evidence>
<keyword evidence="3 5" id="KW-0949">S-adenosyl-L-methionine</keyword>
<dbReference type="InterPro" id="IPR001737">
    <property type="entry name" value="KsgA/Erm"/>
</dbReference>
<reference evidence="8 10" key="2">
    <citation type="submission" date="2019-06" db="EMBL/GenBank/DDBJ databases">
        <title>Whole genome shotgun sequence of Corynebacterium flavescens NBRC 14136.</title>
        <authorList>
            <person name="Hosoyama A."/>
            <person name="Uohara A."/>
            <person name="Ohji S."/>
            <person name="Ichikawa N."/>
        </authorList>
    </citation>
    <scope>NUCLEOTIDE SEQUENCE [LARGE SCALE GENOMIC DNA]</scope>
    <source>
        <strain evidence="8 10">NBRC 14136</strain>
    </source>
</reference>
<dbReference type="AlphaFoldDB" id="A0A1L7CPY0"/>